<proteinExistence type="predicted"/>
<reference evidence="2 3" key="1">
    <citation type="submission" date="2024-01" db="EMBL/GenBank/DDBJ databases">
        <title>The genomes of 5 underutilized Papilionoideae crops provide insights into root nodulation and disease resistance.</title>
        <authorList>
            <person name="Yuan L."/>
        </authorList>
    </citation>
    <scope>NUCLEOTIDE SEQUENCE [LARGE SCALE GENOMIC DNA]</scope>
    <source>
        <strain evidence="2">LY-2023</strain>
        <tissue evidence="2">Leaf</tissue>
    </source>
</reference>
<dbReference type="EMBL" id="JAYKXN010000003">
    <property type="protein sequence ID" value="KAK7302804.1"/>
    <property type="molecule type" value="Genomic_DNA"/>
</dbReference>
<keyword evidence="3" id="KW-1185">Reference proteome</keyword>
<feature type="region of interest" description="Disordered" evidence="1">
    <location>
        <begin position="51"/>
        <end position="70"/>
    </location>
</feature>
<evidence type="ECO:0000313" key="2">
    <source>
        <dbReference type="EMBL" id="KAK7302804.1"/>
    </source>
</evidence>
<name>A0AAN9JR60_CLITE</name>
<comment type="caution">
    <text evidence="2">The sequence shown here is derived from an EMBL/GenBank/DDBJ whole genome shotgun (WGS) entry which is preliminary data.</text>
</comment>
<evidence type="ECO:0000256" key="1">
    <source>
        <dbReference type="SAM" id="MobiDB-lite"/>
    </source>
</evidence>
<protein>
    <submittedName>
        <fullName evidence="2">Uncharacterized protein</fullName>
    </submittedName>
</protein>
<dbReference type="Proteomes" id="UP001359559">
    <property type="component" value="Unassembled WGS sequence"/>
</dbReference>
<organism evidence="2 3">
    <name type="scientific">Clitoria ternatea</name>
    <name type="common">Butterfly pea</name>
    <dbReference type="NCBI Taxonomy" id="43366"/>
    <lineage>
        <taxon>Eukaryota</taxon>
        <taxon>Viridiplantae</taxon>
        <taxon>Streptophyta</taxon>
        <taxon>Embryophyta</taxon>
        <taxon>Tracheophyta</taxon>
        <taxon>Spermatophyta</taxon>
        <taxon>Magnoliopsida</taxon>
        <taxon>eudicotyledons</taxon>
        <taxon>Gunneridae</taxon>
        <taxon>Pentapetalae</taxon>
        <taxon>rosids</taxon>
        <taxon>fabids</taxon>
        <taxon>Fabales</taxon>
        <taxon>Fabaceae</taxon>
        <taxon>Papilionoideae</taxon>
        <taxon>50 kb inversion clade</taxon>
        <taxon>NPAAA clade</taxon>
        <taxon>indigoferoid/millettioid clade</taxon>
        <taxon>Phaseoleae</taxon>
        <taxon>Clitoria</taxon>
    </lineage>
</organism>
<feature type="compositionally biased region" description="Basic and acidic residues" evidence="1">
    <location>
        <begin position="81"/>
        <end position="90"/>
    </location>
</feature>
<feature type="region of interest" description="Disordered" evidence="1">
    <location>
        <begin position="77"/>
        <end position="124"/>
    </location>
</feature>
<sequence length="124" mass="13626">MVFSIESSILCGGMGRIRELPGNDTLDSSDPVEEETLMRQLYEVMVAHGLTKKDDGDPNAYNSGAEHSYKEVDEANAYNSEAEHSDKEVNEANAYNSGAENSDKEVDKVNAYNSGVDETNDEQK</sequence>
<dbReference type="AlphaFoldDB" id="A0AAN9JR60"/>
<gene>
    <name evidence="2" type="ORF">RJT34_13700</name>
</gene>
<evidence type="ECO:0000313" key="3">
    <source>
        <dbReference type="Proteomes" id="UP001359559"/>
    </source>
</evidence>
<accession>A0AAN9JR60</accession>